<organism evidence="8 9">
    <name type="scientific">Manganibacter manganicus</name>
    <dbReference type="NCBI Taxonomy" id="1873176"/>
    <lineage>
        <taxon>Bacteria</taxon>
        <taxon>Pseudomonadati</taxon>
        <taxon>Pseudomonadota</taxon>
        <taxon>Alphaproteobacteria</taxon>
        <taxon>Hyphomicrobiales</taxon>
        <taxon>Phyllobacteriaceae</taxon>
        <taxon>Manganibacter</taxon>
    </lineage>
</organism>
<evidence type="ECO:0000256" key="6">
    <source>
        <dbReference type="SAM" id="Phobius"/>
    </source>
</evidence>
<feature type="transmembrane region" description="Helical" evidence="6">
    <location>
        <begin position="277"/>
        <end position="295"/>
    </location>
</feature>
<evidence type="ECO:0000256" key="5">
    <source>
        <dbReference type="SAM" id="MobiDB-lite"/>
    </source>
</evidence>
<evidence type="ECO:0000313" key="9">
    <source>
        <dbReference type="Proteomes" id="UP000191905"/>
    </source>
</evidence>
<feature type="transmembrane region" description="Helical" evidence="6">
    <location>
        <begin position="58"/>
        <end position="78"/>
    </location>
</feature>
<gene>
    <name evidence="8" type="ORF">BFN67_10725</name>
</gene>
<feature type="transmembrane region" description="Helical" evidence="6">
    <location>
        <begin position="160"/>
        <end position="180"/>
    </location>
</feature>
<feature type="transmembrane region" description="Helical" evidence="6">
    <location>
        <begin position="366"/>
        <end position="384"/>
    </location>
</feature>
<feature type="region of interest" description="Disordered" evidence="5">
    <location>
        <begin position="1"/>
        <end position="20"/>
    </location>
</feature>
<dbReference type="AlphaFoldDB" id="A0A1V8RVQ4"/>
<evidence type="ECO:0000256" key="3">
    <source>
        <dbReference type="ARBA" id="ARBA00022989"/>
    </source>
</evidence>
<dbReference type="InterPro" id="IPR044880">
    <property type="entry name" value="NCX_ion-bd_dom_sf"/>
</dbReference>
<feature type="domain" description="Sodium/calcium exchanger membrane region" evidence="7">
    <location>
        <begin position="59"/>
        <end position="213"/>
    </location>
</feature>
<dbReference type="PANTHER" id="PTHR37958:SF1">
    <property type="entry name" value="SODIUM-POTASSIUM_PROTON ANTIPORTER CHAA"/>
    <property type="match status" value="1"/>
</dbReference>
<feature type="transmembrane region" description="Helical" evidence="6">
    <location>
        <begin position="126"/>
        <end position="148"/>
    </location>
</feature>
<dbReference type="OrthoDB" id="9787814at2"/>
<comment type="subcellular location">
    <subcellularLocation>
        <location evidence="1">Membrane</location>
        <topology evidence="1">Multi-pass membrane protein</topology>
    </subcellularLocation>
</comment>
<feature type="domain" description="Sodium/calcium exchanger membrane region" evidence="7">
    <location>
        <begin position="243"/>
        <end position="384"/>
    </location>
</feature>
<comment type="caution">
    <text evidence="8">The sequence shown here is derived from an EMBL/GenBank/DDBJ whole genome shotgun (WGS) entry which is preliminary data.</text>
</comment>
<feature type="transmembrane region" description="Helical" evidence="6">
    <location>
        <begin position="192"/>
        <end position="211"/>
    </location>
</feature>
<evidence type="ECO:0000256" key="4">
    <source>
        <dbReference type="ARBA" id="ARBA00023136"/>
    </source>
</evidence>
<evidence type="ECO:0000256" key="2">
    <source>
        <dbReference type="ARBA" id="ARBA00022692"/>
    </source>
</evidence>
<dbReference type="Gene3D" id="1.20.1420.30">
    <property type="entry name" value="NCX, central ion-binding region"/>
    <property type="match status" value="1"/>
</dbReference>
<keyword evidence="9" id="KW-1185">Reference proteome</keyword>
<dbReference type="InterPro" id="IPR004837">
    <property type="entry name" value="NaCa_Exmemb"/>
</dbReference>
<reference evidence="8 9" key="1">
    <citation type="journal article" date="2016" name="Int. J. Syst. Evol. Microbiol.">
        <title>Pseudaminobacter manganicus sp. nov., isolated from sludge of a manganese mine.</title>
        <authorList>
            <person name="Li J."/>
            <person name="Huang J."/>
            <person name="Liao S."/>
            <person name="Wang G."/>
        </authorList>
    </citation>
    <scope>NUCLEOTIDE SEQUENCE [LARGE SCALE GENOMIC DNA]</scope>
    <source>
        <strain evidence="8 9">JH-7</strain>
    </source>
</reference>
<dbReference type="InterPro" id="IPR052946">
    <property type="entry name" value="Alkaline_pH_Ca-Antiporter"/>
</dbReference>
<dbReference type="EMBL" id="MDET01000002">
    <property type="protein sequence ID" value="OQM77235.1"/>
    <property type="molecule type" value="Genomic_DNA"/>
</dbReference>
<dbReference type="GO" id="GO:0015386">
    <property type="term" value="F:potassium:proton antiporter activity"/>
    <property type="evidence" value="ECO:0007669"/>
    <property type="project" value="TreeGrafter"/>
</dbReference>
<feature type="transmembrane region" description="Helical" evidence="6">
    <location>
        <begin position="239"/>
        <end position="257"/>
    </location>
</feature>
<evidence type="ECO:0000259" key="7">
    <source>
        <dbReference type="Pfam" id="PF01699"/>
    </source>
</evidence>
<feature type="transmembrane region" description="Helical" evidence="6">
    <location>
        <begin position="30"/>
        <end position="46"/>
    </location>
</feature>
<evidence type="ECO:0000256" key="1">
    <source>
        <dbReference type="ARBA" id="ARBA00004141"/>
    </source>
</evidence>
<sequence>MIFPDRDRTAGNARSSPAADPAQYSVKNEWFLAAALGTGLIFLGFHDHLFTRLNNPAWLAALLLWLFAIVLGSALNVVRHAEKIAERLGEPFGTLVLTLSITGIEVMSITAVMLHGEPNPTLVRDTLYSVVMIVLGGMVGLSLLLGALRHREQQYNLQGANAYFGVIVPLAVFSLVLPDFTVAANGPTLSGLQQIAVGLMAAGLYVAFLLLQMGRHRGYFALPEQSVEHARIAGQTTSVWPHVWLLLAYMVPIVFLVDQLARPIDYITETLGAPDAISGVIIAILVAAPEGIGAVQAARRNHLQRSVNIFLGSVLSTIGLTVPIMLTVAWITGHNLILGLEHVDLVLLVLTLAVSLITFGSGRTHVLQGLVHVLLFLSFLLFVFQD</sequence>
<dbReference type="Proteomes" id="UP000191905">
    <property type="component" value="Unassembled WGS sequence"/>
</dbReference>
<dbReference type="GO" id="GO:0005886">
    <property type="term" value="C:plasma membrane"/>
    <property type="evidence" value="ECO:0007669"/>
    <property type="project" value="TreeGrafter"/>
</dbReference>
<feature type="transmembrane region" description="Helical" evidence="6">
    <location>
        <begin position="337"/>
        <end position="359"/>
    </location>
</feature>
<dbReference type="RefSeq" id="WP_080918070.1">
    <property type="nucleotide sequence ID" value="NZ_MDET01000002.1"/>
</dbReference>
<dbReference type="GO" id="GO:0015385">
    <property type="term" value="F:sodium:proton antiporter activity"/>
    <property type="evidence" value="ECO:0007669"/>
    <property type="project" value="TreeGrafter"/>
</dbReference>
<protein>
    <submittedName>
        <fullName evidence="8">Calcium:proton antiporter</fullName>
    </submittedName>
</protein>
<proteinExistence type="predicted"/>
<accession>A0A1V8RVQ4</accession>
<dbReference type="Pfam" id="PF01699">
    <property type="entry name" value="Na_Ca_ex"/>
    <property type="match status" value="2"/>
</dbReference>
<keyword evidence="4 6" id="KW-0472">Membrane</keyword>
<dbReference type="PANTHER" id="PTHR37958">
    <property type="entry name" value="SODIUM-POTASSIUM/PROTON ANTIPORTER CHAA"/>
    <property type="match status" value="1"/>
</dbReference>
<feature type="transmembrane region" description="Helical" evidence="6">
    <location>
        <begin position="90"/>
        <end position="114"/>
    </location>
</feature>
<feature type="transmembrane region" description="Helical" evidence="6">
    <location>
        <begin position="307"/>
        <end position="331"/>
    </location>
</feature>
<name>A0A1V8RVQ4_9HYPH</name>
<keyword evidence="2 6" id="KW-0812">Transmembrane</keyword>
<dbReference type="STRING" id="1873176.BFN67_10725"/>
<keyword evidence="3 6" id="KW-1133">Transmembrane helix</keyword>
<evidence type="ECO:0000313" key="8">
    <source>
        <dbReference type="EMBL" id="OQM77235.1"/>
    </source>
</evidence>